<dbReference type="PANTHER" id="PTHR43072">
    <property type="entry name" value="N-ACETYLTRANSFERASE"/>
    <property type="match status" value="1"/>
</dbReference>
<dbReference type="AlphaFoldDB" id="G8QUT4"/>
<dbReference type="EMBL" id="CP003155">
    <property type="protein sequence ID" value="AEV28110.1"/>
    <property type="molecule type" value="Genomic_DNA"/>
</dbReference>
<dbReference type="GO" id="GO:0016747">
    <property type="term" value="F:acyltransferase activity, transferring groups other than amino-acyl groups"/>
    <property type="evidence" value="ECO:0007669"/>
    <property type="project" value="InterPro"/>
</dbReference>
<evidence type="ECO:0000313" key="3">
    <source>
        <dbReference type="Proteomes" id="UP000005632"/>
    </source>
</evidence>
<reference evidence="2 3" key="1">
    <citation type="submission" date="2011-11" db="EMBL/GenBank/DDBJ databases">
        <title>Complete sequence of Spirochaeta sp. grapes.</title>
        <authorList>
            <consortium name="US DOE Joint Genome Institute"/>
            <person name="Lucas S."/>
            <person name="Han J."/>
            <person name="Lapidus A."/>
            <person name="Cheng J.-F."/>
            <person name="Goodwin L."/>
            <person name="Pitluck S."/>
            <person name="Peters L."/>
            <person name="Ovchinnikova G."/>
            <person name="Munk A.C."/>
            <person name="Detter J.C."/>
            <person name="Han C."/>
            <person name="Tapia R."/>
            <person name="Land M."/>
            <person name="Hauser L."/>
            <person name="Kyrpides N."/>
            <person name="Ivanova N."/>
            <person name="Pagani I."/>
            <person name="Ritalahtilisa K."/>
            <person name="Loeffler F."/>
            <person name="Woyke T."/>
        </authorList>
    </citation>
    <scope>NUCLEOTIDE SEQUENCE [LARGE SCALE GENOMIC DNA]</scope>
    <source>
        <strain evidence="3">ATCC BAA-1885 / DSM 22778 / Grapes</strain>
    </source>
</reference>
<dbReference type="PROSITE" id="PS51186">
    <property type="entry name" value="GNAT"/>
    <property type="match status" value="1"/>
</dbReference>
<dbReference type="Pfam" id="PF13420">
    <property type="entry name" value="Acetyltransf_4"/>
    <property type="match status" value="1"/>
</dbReference>
<name>G8QUT4_SPHPG</name>
<dbReference type="PANTHER" id="PTHR43072:SF8">
    <property type="entry name" value="ACYLTRANSFERASE FABY-RELATED"/>
    <property type="match status" value="1"/>
</dbReference>
<proteinExistence type="predicted"/>
<organism evidence="2 3">
    <name type="scientific">Sphaerochaeta pleomorpha (strain ATCC BAA-1885 / DSM 22778 / Grapes)</name>
    <dbReference type="NCBI Taxonomy" id="158190"/>
    <lineage>
        <taxon>Bacteria</taxon>
        <taxon>Pseudomonadati</taxon>
        <taxon>Spirochaetota</taxon>
        <taxon>Spirochaetia</taxon>
        <taxon>Spirochaetales</taxon>
        <taxon>Sphaerochaetaceae</taxon>
        <taxon>Sphaerochaeta</taxon>
    </lineage>
</organism>
<dbReference type="CDD" id="cd04301">
    <property type="entry name" value="NAT_SF"/>
    <property type="match status" value="1"/>
</dbReference>
<dbReference type="RefSeq" id="WP_014268959.1">
    <property type="nucleotide sequence ID" value="NC_016633.1"/>
</dbReference>
<dbReference type="KEGG" id="sgp:SpiGrapes_0247"/>
<gene>
    <name evidence="2" type="ordered locus">SpiGrapes_0247</name>
</gene>
<keyword evidence="2" id="KW-0808">Transferase</keyword>
<feature type="domain" description="N-acetyltransferase" evidence="1">
    <location>
        <begin position="5"/>
        <end position="164"/>
    </location>
</feature>
<accession>G8QUT4</accession>
<evidence type="ECO:0000313" key="2">
    <source>
        <dbReference type="EMBL" id="AEV28110.1"/>
    </source>
</evidence>
<dbReference type="eggNOG" id="COG1247">
    <property type="taxonomic scope" value="Bacteria"/>
</dbReference>
<protein>
    <submittedName>
        <fullName evidence="2">Sortase-like acyltransferase</fullName>
    </submittedName>
</protein>
<dbReference type="HOGENOM" id="CLU_013985_4_2_12"/>
<dbReference type="InterPro" id="IPR000182">
    <property type="entry name" value="GNAT_dom"/>
</dbReference>
<dbReference type="InterPro" id="IPR016181">
    <property type="entry name" value="Acyl_CoA_acyltransferase"/>
</dbReference>
<dbReference type="OrthoDB" id="9798006at2"/>
<keyword evidence="2" id="KW-0012">Acyltransferase</keyword>
<evidence type="ECO:0000259" key="1">
    <source>
        <dbReference type="PROSITE" id="PS51186"/>
    </source>
</evidence>
<dbReference type="SUPFAM" id="SSF55729">
    <property type="entry name" value="Acyl-CoA N-acyltransferases (Nat)"/>
    <property type="match status" value="1"/>
</dbReference>
<dbReference type="Gene3D" id="3.40.630.30">
    <property type="match status" value="1"/>
</dbReference>
<keyword evidence="3" id="KW-1185">Reference proteome</keyword>
<sequence length="202" mass="23659">MSDNNTIRLVRDSDAQEILAIYAPYIKETAITFEYEIPSLSAFKHRIKEISTDYPYLVYLSDNKITGYAYAHRYRERMAYQWNAELSVYVHPLYLHQGIGKELYGTLIELVKLQNIKNVYGGVTIPNEGSEHLHTSFGFEKVGVYHKTGYKCGKWHDVMWYEKKIGPYSIEPKPFISITEIEKQTIEKTMLDYLQKAPSWRQ</sequence>
<dbReference type="Proteomes" id="UP000005632">
    <property type="component" value="Chromosome"/>
</dbReference>